<evidence type="ECO:0000256" key="6">
    <source>
        <dbReference type="SAM" id="Phobius"/>
    </source>
</evidence>
<evidence type="ECO:0000259" key="7">
    <source>
        <dbReference type="Pfam" id="PF13202"/>
    </source>
</evidence>
<dbReference type="PANTHER" id="PTHR10869">
    <property type="entry name" value="PROLYL 4-HYDROXYLASE ALPHA SUBUNIT"/>
    <property type="match status" value="1"/>
</dbReference>
<dbReference type="PANTHER" id="PTHR10869:SF246">
    <property type="entry name" value="TRANSMEMBRANE PROLYL 4-HYDROXYLASE"/>
    <property type="match status" value="1"/>
</dbReference>
<evidence type="ECO:0000256" key="4">
    <source>
        <dbReference type="ARBA" id="ARBA00023004"/>
    </source>
</evidence>
<sequence length="351" mass="39774">MSDNQENTDTEDTTASGSATLPLRPPCDRLSCHKSSVCSRSYFVVVMVFFHVYIFNVIGLLFYVHYSSGQDDNTRSHDAPSGDQQRPEAQRPPSKAEFLRDVSLTRIEGIRVGHVQKVSLVPDKVHEMRTLSLKPLLFEIPGFLSEDECRVVMQLAQLKGLMESQLMVQDGQEELAKELNLSPDDIFNLLDINQDGQLQLHEILTHSRVRDGIWLTPENLREIYAGLKADKDGNGLLSLEEFRLLSNDAFQRFLLQRGVKRSQLVRNSRHTWLYQGKGAHQVLQDIKARVTRLTRLPSSLVDLSEPLQVVRYEKGGHYHAHHDSGPVYPETACTHTRLAANTSTPFETSCR</sequence>
<feature type="compositionally biased region" description="Acidic residues" evidence="5">
    <location>
        <begin position="1"/>
        <end position="12"/>
    </location>
</feature>
<dbReference type="EMBL" id="CAWUFR010000238">
    <property type="protein sequence ID" value="CAK6973800.1"/>
    <property type="molecule type" value="Genomic_DNA"/>
</dbReference>
<dbReference type="GO" id="GO:0005783">
    <property type="term" value="C:endoplasmic reticulum"/>
    <property type="evidence" value="ECO:0007669"/>
    <property type="project" value="TreeGrafter"/>
</dbReference>
<dbReference type="Gene3D" id="2.60.120.620">
    <property type="entry name" value="q2cbj1_9rhob like domain"/>
    <property type="match status" value="1"/>
</dbReference>
<keyword evidence="2" id="KW-0106">Calcium</keyword>
<dbReference type="InterPro" id="IPR018247">
    <property type="entry name" value="EF_Hand_1_Ca_BS"/>
</dbReference>
<keyword evidence="9" id="KW-1185">Reference proteome</keyword>
<dbReference type="GO" id="GO:0004656">
    <property type="term" value="F:procollagen-proline 4-dioxygenase activity"/>
    <property type="evidence" value="ECO:0007669"/>
    <property type="project" value="TreeGrafter"/>
</dbReference>
<keyword evidence="3" id="KW-0847">Vitamin C</keyword>
<dbReference type="GO" id="GO:0031418">
    <property type="term" value="F:L-ascorbic acid binding"/>
    <property type="evidence" value="ECO:0007669"/>
    <property type="project" value="UniProtKB-KW"/>
</dbReference>
<reference evidence="8 9" key="1">
    <citation type="submission" date="2024-01" db="EMBL/GenBank/DDBJ databases">
        <authorList>
            <person name="Alioto T."/>
            <person name="Alioto T."/>
            <person name="Gomez Garrido J."/>
        </authorList>
    </citation>
    <scope>NUCLEOTIDE SEQUENCE [LARGE SCALE GENOMIC DNA]</scope>
</reference>
<evidence type="ECO:0000313" key="8">
    <source>
        <dbReference type="EMBL" id="CAK6973800.1"/>
    </source>
</evidence>
<feature type="domain" description="EF-hand" evidence="7">
    <location>
        <begin position="228"/>
        <end position="244"/>
    </location>
</feature>
<dbReference type="AlphaFoldDB" id="A0AAV1PR51"/>
<dbReference type="Pfam" id="PF13202">
    <property type="entry name" value="EF-hand_5"/>
    <property type="match status" value="2"/>
</dbReference>
<keyword evidence="6 8" id="KW-0812">Transmembrane</keyword>
<keyword evidence="6" id="KW-0472">Membrane</keyword>
<feature type="domain" description="EF-hand" evidence="7">
    <location>
        <begin position="184"/>
        <end position="203"/>
    </location>
</feature>
<dbReference type="SUPFAM" id="SSF47473">
    <property type="entry name" value="EF-hand"/>
    <property type="match status" value="1"/>
</dbReference>
<feature type="transmembrane region" description="Helical" evidence="6">
    <location>
        <begin position="42"/>
        <end position="66"/>
    </location>
</feature>
<organism evidence="8 9">
    <name type="scientific">Scomber scombrus</name>
    <name type="common">Atlantic mackerel</name>
    <name type="synonym">Scomber vernalis</name>
    <dbReference type="NCBI Taxonomy" id="13677"/>
    <lineage>
        <taxon>Eukaryota</taxon>
        <taxon>Metazoa</taxon>
        <taxon>Chordata</taxon>
        <taxon>Craniata</taxon>
        <taxon>Vertebrata</taxon>
        <taxon>Euteleostomi</taxon>
        <taxon>Actinopterygii</taxon>
        <taxon>Neopterygii</taxon>
        <taxon>Teleostei</taxon>
        <taxon>Neoteleostei</taxon>
        <taxon>Acanthomorphata</taxon>
        <taxon>Pelagiaria</taxon>
        <taxon>Scombriformes</taxon>
        <taxon>Scombridae</taxon>
        <taxon>Scomber</taxon>
    </lineage>
</organism>
<dbReference type="InterPro" id="IPR002048">
    <property type="entry name" value="EF_hand_dom"/>
</dbReference>
<evidence type="ECO:0000313" key="9">
    <source>
        <dbReference type="Proteomes" id="UP001314229"/>
    </source>
</evidence>
<dbReference type="InterPro" id="IPR045054">
    <property type="entry name" value="P4HA-like"/>
</dbReference>
<feature type="region of interest" description="Disordered" evidence="5">
    <location>
        <begin position="72"/>
        <end position="95"/>
    </location>
</feature>
<feature type="region of interest" description="Disordered" evidence="5">
    <location>
        <begin position="1"/>
        <end position="20"/>
    </location>
</feature>
<name>A0AAV1PR51_SCOSC</name>
<dbReference type="InterPro" id="IPR011992">
    <property type="entry name" value="EF-hand-dom_pair"/>
</dbReference>
<feature type="compositionally biased region" description="Basic and acidic residues" evidence="5">
    <location>
        <begin position="72"/>
        <end position="89"/>
    </location>
</feature>
<evidence type="ECO:0000256" key="5">
    <source>
        <dbReference type="SAM" id="MobiDB-lite"/>
    </source>
</evidence>
<dbReference type="FunFam" id="1.10.238.10:FF:000141">
    <property type="entry name" value="transmembrane prolyl 4-hydroxylase"/>
    <property type="match status" value="1"/>
</dbReference>
<keyword evidence="1" id="KW-0479">Metal-binding</keyword>
<accession>A0AAV1PR51</accession>
<protein>
    <submittedName>
        <fullName evidence="8">Transmembrane prolyl 4-hydroxylase</fullName>
    </submittedName>
</protein>
<evidence type="ECO:0000256" key="2">
    <source>
        <dbReference type="ARBA" id="ARBA00022837"/>
    </source>
</evidence>
<dbReference type="PROSITE" id="PS00018">
    <property type="entry name" value="EF_HAND_1"/>
    <property type="match status" value="2"/>
</dbReference>
<comment type="caution">
    <text evidence="8">The sequence shown here is derived from an EMBL/GenBank/DDBJ whole genome shotgun (WGS) entry which is preliminary data.</text>
</comment>
<keyword evidence="4" id="KW-0408">Iron</keyword>
<gene>
    <name evidence="8" type="ORF">FSCOSCO3_A032391</name>
</gene>
<proteinExistence type="predicted"/>
<evidence type="ECO:0000256" key="3">
    <source>
        <dbReference type="ARBA" id="ARBA00022896"/>
    </source>
</evidence>
<dbReference type="Gene3D" id="1.10.238.10">
    <property type="entry name" value="EF-hand"/>
    <property type="match status" value="1"/>
</dbReference>
<keyword evidence="6" id="KW-1133">Transmembrane helix</keyword>
<dbReference type="GO" id="GO:0005509">
    <property type="term" value="F:calcium ion binding"/>
    <property type="evidence" value="ECO:0007669"/>
    <property type="project" value="InterPro"/>
</dbReference>
<evidence type="ECO:0000256" key="1">
    <source>
        <dbReference type="ARBA" id="ARBA00022723"/>
    </source>
</evidence>
<dbReference type="Proteomes" id="UP001314229">
    <property type="component" value="Unassembled WGS sequence"/>
</dbReference>